<feature type="compositionally biased region" description="Polar residues" evidence="1">
    <location>
        <begin position="83"/>
        <end position="118"/>
    </location>
</feature>
<reference evidence="2" key="2">
    <citation type="submission" date="2022-10" db="EMBL/GenBank/DDBJ databases">
        <authorList>
            <consortium name="ENA_rothamsted_submissions"/>
            <consortium name="culmorum"/>
            <person name="King R."/>
        </authorList>
    </citation>
    <scope>NUCLEOTIDE SEQUENCE</scope>
</reference>
<sequence>MDKWLIKRQSESGLSTGSQSKSEQFTESQLKSRPSSESHPKSGLSTESQCASGLSTEAQSKSLISSESQPKSGPFIESHPRSRSSIESQLRSGPSTSYVRSRLCSETQFESEPSTHAQLESGAYSEVESVETDIGHSPQSPRKKVELQKKVQSRYKFLNDWLKDKKFQGWLSKTNLKNYKGEPASLHDENHLDWVPFINMGHGIDQSLDQSNTDPISDVYKRLQN</sequence>
<gene>
    <name evidence="2" type="ORF">PHAECO_LOCUS8064</name>
</gene>
<evidence type="ECO:0000256" key="1">
    <source>
        <dbReference type="SAM" id="MobiDB-lite"/>
    </source>
</evidence>
<dbReference type="AlphaFoldDB" id="A0A9N9SF34"/>
<feature type="compositionally biased region" description="Basic and acidic residues" evidence="1">
    <location>
        <begin position="1"/>
        <end position="10"/>
    </location>
</feature>
<organism evidence="2 3">
    <name type="scientific">Phaedon cochleariae</name>
    <name type="common">Mustard beetle</name>
    <dbReference type="NCBI Taxonomy" id="80249"/>
    <lineage>
        <taxon>Eukaryota</taxon>
        <taxon>Metazoa</taxon>
        <taxon>Ecdysozoa</taxon>
        <taxon>Arthropoda</taxon>
        <taxon>Hexapoda</taxon>
        <taxon>Insecta</taxon>
        <taxon>Pterygota</taxon>
        <taxon>Neoptera</taxon>
        <taxon>Endopterygota</taxon>
        <taxon>Coleoptera</taxon>
        <taxon>Polyphaga</taxon>
        <taxon>Cucujiformia</taxon>
        <taxon>Chrysomeloidea</taxon>
        <taxon>Chrysomelidae</taxon>
        <taxon>Chrysomelinae</taxon>
        <taxon>Chrysomelini</taxon>
        <taxon>Phaedon</taxon>
    </lineage>
</organism>
<accession>A0A9N9SF34</accession>
<keyword evidence="3" id="KW-1185">Reference proteome</keyword>
<name>A0A9N9SF34_PHACE</name>
<dbReference type="Proteomes" id="UP001153737">
    <property type="component" value="Chromosome 4"/>
</dbReference>
<protein>
    <submittedName>
        <fullName evidence="2">Uncharacterized protein</fullName>
    </submittedName>
</protein>
<feature type="compositionally biased region" description="Polar residues" evidence="1">
    <location>
        <begin position="11"/>
        <end position="33"/>
    </location>
</feature>
<feature type="region of interest" description="Disordered" evidence="1">
    <location>
        <begin position="1"/>
        <end position="148"/>
    </location>
</feature>
<proteinExistence type="predicted"/>
<reference evidence="2" key="1">
    <citation type="submission" date="2022-01" db="EMBL/GenBank/DDBJ databases">
        <authorList>
            <person name="King R."/>
        </authorList>
    </citation>
    <scope>NUCLEOTIDE SEQUENCE</scope>
</reference>
<feature type="compositionally biased region" description="Polar residues" evidence="1">
    <location>
        <begin position="41"/>
        <end position="71"/>
    </location>
</feature>
<evidence type="ECO:0000313" key="2">
    <source>
        <dbReference type="EMBL" id="CAG9820678.1"/>
    </source>
</evidence>
<dbReference type="EMBL" id="OU896710">
    <property type="protein sequence ID" value="CAG9820678.1"/>
    <property type="molecule type" value="Genomic_DNA"/>
</dbReference>
<evidence type="ECO:0000313" key="3">
    <source>
        <dbReference type="Proteomes" id="UP001153737"/>
    </source>
</evidence>